<evidence type="ECO:0000256" key="2">
    <source>
        <dbReference type="ARBA" id="ARBA00022723"/>
    </source>
</evidence>
<evidence type="ECO:0000313" key="11">
    <source>
        <dbReference type="Proteomes" id="UP000654913"/>
    </source>
</evidence>
<dbReference type="PANTHER" id="PTHR47782:SF14">
    <property type="entry name" value="ZN(II)2CYS6 TRANSCRIPTION FACTOR (EUROFUNG)"/>
    <property type="match status" value="1"/>
</dbReference>
<dbReference type="InterPro" id="IPR036864">
    <property type="entry name" value="Zn2-C6_fun-type_DNA-bd_sf"/>
</dbReference>
<dbReference type="PROSITE" id="PS00463">
    <property type="entry name" value="ZN2_CY6_FUNGAL_1"/>
    <property type="match status" value="1"/>
</dbReference>
<reference evidence="10" key="2">
    <citation type="submission" date="2021-02" db="EMBL/GenBank/DDBJ databases">
        <title>Aspergillus puulaauensis MK2 genome sequence.</title>
        <authorList>
            <person name="Futagami T."/>
            <person name="Mori K."/>
            <person name="Kadooka C."/>
            <person name="Tanaka T."/>
        </authorList>
    </citation>
    <scope>NUCLEOTIDE SEQUENCE</scope>
    <source>
        <strain evidence="10">MK2</strain>
    </source>
</reference>
<dbReference type="RefSeq" id="XP_041561721.1">
    <property type="nucleotide sequence ID" value="XM_041696052.1"/>
</dbReference>
<dbReference type="CDD" id="cd12148">
    <property type="entry name" value="fungal_TF_MHR"/>
    <property type="match status" value="1"/>
</dbReference>
<evidence type="ECO:0000313" key="10">
    <source>
        <dbReference type="EMBL" id="BCS29535.1"/>
    </source>
</evidence>
<dbReference type="SMART" id="SM00906">
    <property type="entry name" value="Fungal_trans"/>
    <property type="match status" value="1"/>
</dbReference>
<dbReference type="Proteomes" id="UP000654913">
    <property type="component" value="Chromosome 7"/>
</dbReference>
<protein>
    <recommendedName>
        <fullName evidence="9">Zn(2)-C6 fungal-type domain-containing protein</fullName>
    </recommendedName>
</protein>
<evidence type="ECO:0000256" key="4">
    <source>
        <dbReference type="ARBA" id="ARBA00023015"/>
    </source>
</evidence>
<feature type="region of interest" description="Disordered" evidence="8">
    <location>
        <begin position="74"/>
        <end position="107"/>
    </location>
</feature>
<reference evidence="10" key="1">
    <citation type="submission" date="2021-01" db="EMBL/GenBank/DDBJ databases">
        <authorList>
            <consortium name="Aspergillus puulaauensis MK2 genome sequencing consortium"/>
            <person name="Kazuki M."/>
            <person name="Futagami T."/>
        </authorList>
    </citation>
    <scope>NUCLEOTIDE SEQUENCE</scope>
    <source>
        <strain evidence="10">MK2</strain>
    </source>
</reference>
<dbReference type="Pfam" id="PF00172">
    <property type="entry name" value="Zn_clus"/>
    <property type="match status" value="1"/>
</dbReference>
<evidence type="ECO:0000256" key="5">
    <source>
        <dbReference type="ARBA" id="ARBA00023125"/>
    </source>
</evidence>
<dbReference type="CDD" id="cd00067">
    <property type="entry name" value="GAL4"/>
    <property type="match status" value="1"/>
</dbReference>
<dbReference type="GO" id="GO:0005634">
    <property type="term" value="C:nucleus"/>
    <property type="evidence" value="ECO:0007669"/>
    <property type="project" value="UniProtKB-SubCell"/>
</dbReference>
<keyword evidence="6" id="KW-0804">Transcription</keyword>
<organism evidence="10 11">
    <name type="scientific">Aspergillus puulaauensis</name>
    <dbReference type="NCBI Taxonomy" id="1220207"/>
    <lineage>
        <taxon>Eukaryota</taxon>
        <taxon>Fungi</taxon>
        <taxon>Dikarya</taxon>
        <taxon>Ascomycota</taxon>
        <taxon>Pezizomycotina</taxon>
        <taxon>Eurotiomycetes</taxon>
        <taxon>Eurotiomycetidae</taxon>
        <taxon>Eurotiales</taxon>
        <taxon>Aspergillaceae</taxon>
        <taxon>Aspergillus</taxon>
    </lineage>
</organism>
<dbReference type="PANTHER" id="PTHR47782">
    <property type="entry name" value="ZN(II)2CYS6 TRANSCRIPTION FACTOR (EUROFUNG)-RELATED"/>
    <property type="match status" value="1"/>
</dbReference>
<dbReference type="GO" id="GO:0045944">
    <property type="term" value="P:positive regulation of transcription by RNA polymerase II"/>
    <property type="evidence" value="ECO:0007669"/>
    <property type="project" value="TreeGrafter"/>
</dbReference>
<sequence length="592" mass="66613">MTPHLRPIACERCSRRKQRCDRILPACSNCRKAASECREAPQERMLVRVADQGVRRKGYVRLLEERVMDLQQEARSRNLLQDDDTLGASAGPEDMDMAPSPAPAPDETDLNSLALYAMAEPRRRQDEFVRELSMPRIISVVTETYGGNPEATERVHPLWDAVAKFVRTGGPTTTTTSAQAVHRIYFPRTVASQALETYRRVVDYRYPRLPASKAEYGLEALTAEDDRLHQTMLEARPAHLFLAYMVIAIVPLVSDKYPVSQGSFISAHILSTSLKVLDAVFRKEDGVDIVQCLHLLVIFSIHSSAAGSSWHLIGFAMEKCIALGYHKESSSSSSSGFTSEADERRRAFWSCYLLDRLISGALDRPFSINDRDISVLLPQDAESAEDAQHLHLFRYAMLLSEAMTDRGRSPVTMQISGLLHWRSSRRSEDESSSSSSSGLNEAYFASLDNTLVLRLAINHIIRTEIPIDGHSMPLSSFLDIPQICRAVVDSLSRPDMKQRSFLSWLTGYSAFSVALVVLYWSPRWTGDDPTPEALLQPITEMLDLVGNQFSRLRDYARIIQCLRRGEPPEDISIIGPQHLRSLGRLIVQRHRQ</sequence>
<proteinExistence type="predicted"/>
<dbReference type="GO" id="GO:0006351">
    <property type="term" value="P:DNA-templated transcription"/>
    <property type="evidence" value="ECO:0007669"/>
    <property type="project" value="InterPro"/>
</dbReference>
<name>A0A7R7XXJ5_9EURO</name>
<feature type="domain" description="Zn(2)-C6 fungal-type" evidence="9">
    <location>
        <begin position="9"/>
        <end position="39"/>
    </location>
</feature>
<dbReference type="GO" id="GO:0043565">
    <property type="term" value="F:sequence-specific DNA binding"/>
    <property type="evidence" value="ECO:0007669"/>
    <property type="project" value="TreeGrafter"/>
</dbReference>
<dbReference type="KEGG" id="apuu:APUU_71105A"/>
<keyword evidence="3" id="KW-0862">Zinc</keyword>
<dbReference type="InterPro" id="IPR001138">
    <property type="entry name" value="Zn2Cys6_DnaBD"/>
</dbReference>
<evidence type="ECO:0000256" key="8">
    <source>
        <dbReference type="SAM" id="MobiDB-lite"/>
    </source>
</evidence>
<keyword evidence="5" id="KW-0238">DNA-binding</keyword>
<accession>A0A7R7XXJ5</accession>
<keyword evidence="2" id="KW-0479">Metal-binding</keyword>
<evidence type="ECO:0000256" key="3">
    <source>
        <dbReference type="ARBA" id="ARBA00022833"/>
    </source>
</evidence>
<evidence type="ECO:0000256" key="6">
    <source>
        <dbReference type="ARBA" id="ARBA00023163"/>
    </source>
</evidence>
<keyword evidence="7" id="KW-0539">Nucleus</keyword>
<dbReference type="Gene3D" id="4.10.240.10">
    <property type="entry name" value="Zn(2)-C6 fungal-type DNA-binding domain"/>
    <property type="match status" value="1"/>
</dbReference>
<keyword evidence="4" id="KW-0805">Transcription regulation</keyword>
<dbReference type="PROSITE" id="PS50048">
    <property type="entry name" value="ZN2_CY6_FUNGAL_2"/>
    <property type="match status" value="1"/>
</dbReference>
<dbReference type="SMART" id="SM00066">
    <property type="entry name" value="GAL4"/>
    <property type="match status" value="1"/>
</dbReference>
<dbReference type="AlphaFoldDB" id="A0A7R7XXJ5"/>
<dbReference type="GeneID" id="64979532"/>
<dbReference type="InterPro" id="IPR007219">
    <property type="entry name" value="XnlR_reg_dom"/>
</dbReference>
<dbReference type="InterPro" id="IPR052202">
    <property type="entry name" value="Yeast_MetPath_Reg"/>
</dbReference>
<dbReference type="EMBL" id="AP024449">
    <property type="protein sequence ID" value="BCS29535.1"/>
    <property type="molecule type" value="Genomic_DNA"/>
</dbReference>
<gene>
    <name evidence="10" type="ORF">APUU_71105A</name>
</gene>
<comment type="subcellular location">
    <subcellularLocation>
        <location evidence="1">Nucleus</location>
    </subcellularLocation>
</comment>
<dbReference type="GO" id="GO:0008270">
    <property type="term" value="F:zinc ion binding"/>
    <property type="evidence" value="ECO:0007669"/>
    <property type="project" value="InterPro"/>
</dbReference>
<evidence type="ECO:0000256" key="1">
    <source>
        <dbReference type="ARBA" id="ARBA00004123"/>
    </source>
</evidence>
<dbReference type="OrthoDB" id="298012at2759"/>
<keyword evidence="11" id="KW-1185">Reference proteome</keyword>
<evidence type="ECO:0000259" key="9">
    <source>
        <dbReference type="PROSITE" id="PS50048"/>
    </source>
</evidence>
<dbReference type="Pfam" id="PF04082">
    <property type="entry name" value="Fungal_trans"/>
    <property type="match status" value="1"/>
</dbReference>
<dbReference type="SUPFAM" id="SSF57701">
    <property type="entry name" value="Zn2/Cys6 DNA-binding domain"/>
    <property type="match status" value="1"/>
</dbReference>
<dbReference type="GO" id="GO:0000981">
    <property type="term" value="F:DNA-binding transcription factor activity, RNA polymerase II-specific"/>
    <property type="evidence" value="ECO:0007669"/>
    <property type="project" value="InterPro"/>
</dbReference>
<evidence type="ECO:0000256" key="7">
    <source>
        <dbReference type="ARBA" id="ARBA00023242"/>
    </source>
</evidence>